<dbReference type="PANTHER" id="PTHR33055">
    <property type="entry name" value="TRANSPOSASE FOR INSERTION SEQUENCE ELEMENT IS1111A"/>
    <property type="match status" value="1"/>
</dbReference>
<dbReference type="PANTHER" id="PTHR33055:SF3">
    <property type="entry name" value="PUTATIVE TRANSPOSASE FOR IS117-RELATED"/>
    <property type="match status" value="1"/>
</dbReference>
<feature type="domain" description="Transposase IS116/IS110/IS902 C-terminal" evidence="2">
    <location>
        <begin position="224"/>
        <end position="297"/>
    </location>
</feature>
<dbReference type="EMBL" id="LAZR01037553">
    <property type="protein sequence ID" value="KKL21902.1"/>
    <property type="molecule type" value="Genomic_DNA"/>
</dbReference>
<gene>
    <name evidence="3" type="ORF">LCGC14_2440810</name>
</gene>
<dbReference type="InterPro" id="IPR047650">
    <property type="entry name" value="Transpos_IS110"/>
</dbReference>
<comment type="caution">
    <text evidence="3">The sequence shown here is derived from an EMBL/GenBank/DDBJ whole genome shotgun (WGS) entry which is preliminary data.</text>
</comment>
<sequence length="363" mass="41409">MNDQKRFIGIDMSKRSFEVAVVNNADPQILRKKYKATHEDRQEFISSLRKDDIVALETGNSSFVLAKLIQKQVGCTVYVLNAGKLHIIFRSLKKTDKEDALRIAKFVQRIPEEELPAVTIPSDEEMAMRSSATEQIRVDRSRTQSINALHSLLWNNGITEYGRNDLKHKKNRDKVIANLPEAYRAQGIRLLKLIDVYEQCLGEIGEEQKEVLIKNRDETTISISMPGIGPKTAFVLLAYLGNMERFSCSAQVGHFSGFTPRIDMSGQQEHYGPITKRGPKQLRRVMNQAAWAAIRSKDGIILRGFYDRVRSTKGKKKAIVAVARKMLEILWVLHTRKELYQSPVVADHSRIIAKLKRYGLIFE</sequence>
<dbReference type="InterPro" id="IPR003346">
    <property type="entry name" value="Transposase_20"/>
</dbReference>
<dbReference type="AlphaFoldDB" id="A0A0F9C6H6"/>
<organism evidence="3">
    <name type="scientific">marine sediment metagenome</name>
    <dbReference type="NCBI Taxonomy" id="412755"/>
    <lineage>
        <taxon>unclassified sequences</taxon>
        <taxon>metagenomes</taxon>
        <taxon>ecological metagenomes</taxon>
    </lineage>
</organism>
<dbReference type="Pfam" id="PF02371">
    <property type="entry name" value="Transposase_20"/>
    <property type="match status" value="1"/>
</dbReference>
<dbReference type="NCBIfam" id="NF033542">
    <property type="entry name" value="transpos_IS110"/>
    <property type="match status" value="1"/>
</dbReference>
<dbReference type="GO" id="GO:0003677">
    <property type="term" value="F:DNA binding"/>
    <property type="evidence" value="ECO:0007669"/>
    <property type="project" value="InterPro"/>
</dbReference>
<evidence type="ECO:0000259" key="2">
    <source>
        <dbReference type="Pfam" id="PF02371"/>
    </source>
</evidence>
<feature type="domain" description="Transposase IS110-like N-terminal" evidence="1">
    <location>
        <begin position="8"/>
        <end position="153"/>
    </location>
</feature>
<reference evidence="3" key="1">
    <citation type="journal article" date="2015" name="Nature">
        <title>Complex archaea that bridge the gap between prokaryotes and eukaryotes.</title>
        <authorList>
            <person name="Spang A."/>
            <person name="Saw J.H."/>
            <person name="Jorgensen S.L."/>
            <person name="Zaremba-Niedzwiedzka K."/>
            <person name="Martijn J."/>
            <person name="Lind A.E."/>
            <person name="van Eijk R."/>
            <person name="Schleper C."/>
            <person name="Guy L."/>
            <person name="Ettema T.J."/>
        </authorList>
    </citation>
    <scope>NUCLEOTIDE SEQUENCE</scope>
</reference>
<proteinExistence type="predicted"/>
<dbReference type="InterPro" id="IPR002525">
    <property type="entry name" value="Transp_IS110-like_N"/>
</dbReference>
<dbReference type="Pfam" id="PF01548">
    <property type="entry name" value="DEDD_Tnp_IS110"/>
    <property type="match status" value="1"/>
</dbReference>
<evidence type="ECO:0000259" key="1">
    <source>
        <dbReference type="Pfam" id="PF01548"/>
    </source>
</evidence>
<accession>A0A0F9C6H6</accession>
<protein>
    <submittedName>
        <fullName evidence="3">Uncharacterized protein</fullName>
    </submittedName>
</protein>
<name>A0A0F9C6H6_9ZZZZ</name>
<dbReference type="GO" id="GO:0004803">
    <property type="term" value="F:transposase activity"/>
    <property type="evidence" value="ECO:0007669"/>
    <property type="project" value="InterPro"/>
</dbReference>
<evidence type="ECO:0000313" key="3">
    <source>
        <dbReference type="EMBL" id="KKL21902.1"/>
    </source>
</evidence>
<dbReference type="GO" id="GO:0006313">
    <property type="term" value="P:DNA transposition"/>
    <property type="evidence" value="ECO:0007669"/>
    <property type="project" value="InterPro"/>
</dbReference>